<keyword evidence="4" id="KW-1185">Reference proteome</keyword>
<proteinExistence type="inferred from homology"/>
<evidence type="ECO:0000256" key="1">
    <source>
        <dbReference type="ARBA" id="ARBA00005578"/>
    </source>
</evidence>
<dbReference type="SUPFAM" id="SSF82657">
    <property type="entry name" value="BolA-like"/>
    <property type="match status" value="1"/>
</dbReference>
<dbReference type="OrthoDB" id="203381at2759"/>
<sequence>MSSIVFRRFFGFTRNVLATEGETRITGILKNHYKKASKLEVHDVSNGCGSMYQIIVHTPEFKGRMKLDQHKEITNLLKDEIKSMHGLNIETKAQ</sequence>
<dbReference type="Gene3D" id="3.30.300.90">
    <property type="entry name" value="BolA-like"/>
    <property type="match status" value="1"/>
</dbReference>
<reference evidence="3" key="1">
    <citation type="submission" date="2020-09" db="EMBL/GenBank/DDBJ databases">
        <authorList>
            <person name="Kikuchi T."/>
        </authorList>
    </citation>
    <scope>NUCLEOTIDE SEQUENCE</scope>
    <source>
        <strain evidence="3">SH1</strain>
    </source>
</reference>
<dbReference type="Proteomes" id="UP000614601">
    <property type="component" value="Unassembled WGS sequence"/>
</dbReference>
<protein>
    <recommendedName>
        <fullName evidence="5">BolA-like protein</fullName>
    </recommendedName>
</protein>
<evidence type="ECO:0000313" key="3">
    <source>
        <dbReference type="EMBL" id="CAD5206169.1"/>
    </source>
</evidence>
<dbReference type="PANTHER" id="PTHR46188:SF1">
    <property type="entry name" value="BOLA-LIKE PROTEIN 3"/>
    <property type="match status" value="1"/>
</dbReference>
<dbReference type="InterPro" id="IPR002634">
    <property type="entry name" value="BolA"/>
</dbReference>
<dbReference type="GO" id="GO:0005759">
    <property type="term" value="C:mitochondrial matrix"/>
    <property type="evidence" value="ECO:0007669"/>
    <property type="project" value="TreeGrafter"/>
</dbReference>
<evidence type="ECO:0008006" key="5">
    <source>
        <dbReference type="Google" id="ProtNLM"/>
    </source>
</evidence>
<evidence type="ECO:0000313" key="4">
    <source>
        <dbReference type="Proteomes" id="UP000614601"/>
    </source>
</evidence>
<comment type="similarity">
    <text evidence="1 2">Belongs to the BolA/IbaG family.</text>
</comment>
<accession>A0A811JSE7</accession>
<dbReference type="PANTHER" id="PTHR46188">
    <property type="entry name" value="BOLA-LIKE PROTEIN 3"/>
    <property type="match status" value="1"/>
</dbReference>
<gene>
    <name evidence="3" type="ORF">BOKJ2_LOCUS853</name>
</gene>
<dbReference type="InterPro" id="IPR036065">
    <property type="entry name" value="BolA-like_sf"/>
</dbReference>
<dbReference type="EMBL" id="CAJFCW020000001">
    <property type="protein sequence ID" value="CAG9080732.1"/>
    <property type="molecule type" value="Genomic_DNA"/>
</dbReference>
<comment type="caution">
    <text evidence="3">The sequence shown here is derived from an EMBL/GenBank/DDBJ whole genome shotgun (WGS) entry which is preliminary data.</text>
</comment>
<dbReference type="EMBL" id="CAJFDH010000001">
    <property type="protein sequence ID" value="CAD5206169.1"/>
    <property type="molecule type" value="Genomic_DNA"/>
</dbReference>
<dbReference type="InterPro" id="IPR052275">
    <property type="entry name" value="Mt_Fe-S_assembly_factor"/>
</dbReference>
<evidence type="ECO:0000256" key="2">
    <source>
        <dbReference type="RuleBase" id="RU003860"/>
    </source>
</evidence>
<organism evidence="3 4">
    <name type="scientific">Bursaphelenchus okinawaensis</name>
    <dbReference type="NCBI Taxonomy" id="465554"/>
    <lineage>
        <taxon>Eukaryota</taxon>
        <taxon>Metazoa</taxon>
        <taxon>Ecdysozoa</taxon>
        <taxon>Nematoda</taxon>
        <taxon>Chromadorea</taxon>
        <taxon>Rhabditida</taxon>
        <taxon>Tylenchina</taxon>
        <taxon>Tylenchomorpha</taxon>
        <taxon>Aphelenchoidea</taxon>
        <taxon>Aphelenchoididae</taxon>
        <taxon>Bursaphelenchus</taxon>
    </lineage>
</organism>
<dbReference type="Pfam" id="PF01722">
    <property type="entry name" value="BolA"/>
    <property type="match status" value="1"/>
</dbReference>
<dbReference type="Proteomes" id="UP000783686">
    <property type="component" value="Unassembled WGS sequence"/>
</dbReference>
<dbReference type="AlphaFoldDB" id="A0A811JSE7"/>
<name>A0A811JSE7_9BILA</name>